<dbReference type="PROSITE" id="PS51273">
    <property type="entry name" value="GATASE_TYPE_1"/>
    <property type="match status" value="1"/>
</dbReference>
<proteinExistence type="predicted"/>
<dbReference type="GO" id="GO:0005829">
    <property type="term" value="C:cytosol"/>
    <property type="evidence" value="ECO:0007669"/>
    <property type="project" value="TreeGrafter"/>
</dbReference>
<dbReference type="Pfam" id="PF00117">
    <property type="entry name" value="GATase"/>
    <property type="match status" value="1"/>
</dbReference>
<evidence type="ECO:0000259" key="1">
    <source>
        <dbReference type="Pfam" id="PF00117"/>
    </source>
</evidence>
<keyword evidence="3" id="KW-1185">Reference proteome</keyword>
<evidence type="ECO:0000313" key="2">
    <source>
        <dbReference type="EMBL" id="MBE3639108.1"/>
    </source>
</evidence>
<evidence type="ECO:0000313" key="3">
    <source>
        <dbReference type="Proteomes" id="UP000609121"/>
    </source>
</evidence>
<dbReference type="InterPro" id="IPR029062">
    <property type="entry name" value="Class_I_gatase-like"/>
</dbReference>
<dbReference type="PANTHER" id="PTHR42695:SF5">
    <property type="entry name" value="GLUTAMINE AMIDOTRANSFERASE YLR126C-RELATED"/>
    <property type="match status" value="1"/>
</dbReference>
<name>A0A8J6YTS3_9RHOB</name>
<dbReference type="RefSeq" id="WP_193183437.1">
    <property type="nucleotide sequence ID" value="NZ_JACVXA010000039.1"/>
</dbReference>
<dbReference type="EMBL" id="JACVXA010000039">
    <property type="protein sequence ID" value="MBE3639108.1"/>
    <property type="molecule type" value="Genomic_DNA"/>
</dbReference>
<keyword evidence="2" id="KW-0315">Glutamine amidotransferase</keyword>
<protein>
    <submittedName>
        <fullName evidence="2">Type 1 glutamine amidotransferase</fullName>
    </submittedName>
</protein>
<comment type="caution">
    <text evidence="2">The sequence shown here is derived from an EMBL/GenBank/DDBJ whole genome shotgun (WGS) entry which is preliminary data.</text>
</comment>
<dbReference type="InterPro" id="IPR044992">
    <property type="entry name" value="ChyE-like"/>
</dbReference>
<gene>
    <name evidence="2" type="ORF">ICN82_12945</name>
</gene>
<dbReference type="Gene3D" id="3.40.50.880">
    <property type="match status" value="1"/>
</dbReference>
<dbReference type="PANTHER" id="PTHR42695">
    <property type="entry name" value="GLUTAMINE AMIDOTRANSFERASE YLR126C-RELATED"/>
    <property type="match status" value="1"/>
</dbReference>
<accession>A0A8J6YTS3</accession>
<reference evidence="2" key="1">
    <citation type="submission" date="2020-09" db="EMBL/GenBank/DDBJ databases">
        <title>A novel bacterium of genus Mangrovicoccus, isolated from South China Sea.</title>
        <authorList>
            <person name="Huang H."/>
            <person name="Mo K."/>
            <person name="Hu Y."/>
        </authorList>
    </citation>
    <scope>NUCLEOTIDE SEQUENCE</scope>
    <source>
        <strain evidence="2">HB182678</strain>
    </source>
</reference>
<dbReference type="AlphaFoldDB" id="A0A8J6YTS3"/>
<dbReference type="Proteomes" id="UP000609121">
    <property type="component" value="Unassembled WGS sequence"/>
</dbReference>
<dbReference type="InterPro" id="IPR017926">
    <property type="entry name" value="GATASE"/>
</dbReference>
<sequence length="226" mass="25144">MKVLVLQNSTSSGLGTFGSLLADRHGAELIIRDARTESYREFPDHDLLVVLGSPRGVYEMDAHPWIRQQRDFLKSRVAQDRPTLGICFGAQLIASALGAEVLPMGDKIHGWRVNDHAADALWQGPWFRWHGDRFDVPEGCELLAADGTVPQAFQHGRAIGVQFHPEVDATIVSSWIAEHRGAPDGHLDLPADFEVDCLEELERARPRTAALLDELLRRVMNDQGRG</sequence>
<feature type="domain" description="Glutamine amidotransferase" evidence="1">
    <location>
        <begin position="42"/>
        <end position="170"/>
    </location>
</feature>
<organism evidence="2 3">
    <name type="scientific">Mangrovicoccus algicola</name>
    <dbReference type="NCBI Taxonomy" id="2771008"/>
    <lineage>
        <taxon>Bacteria</taxon>
        <taxon>Pseudomonadati</taxon>
        <taxon>Pseudomonadota</taxon>
        <taxon>Alphaproteobacteria</taxon>
        <taxon>Rhodobacterales</taxon>
        <taxon>Paracoccaceae</taxon>
        <taxon>Mangrovicoccus</taxon>
    </lineage>
</organism>
<dbReference type="CDD" id="cd01741">
    <property type="entry name" value="GATase1_1"/>
    <property type="match status" value="1"/>
</dbReference>
<dbReference type="SUPFAM" id="SSF52317">
    <property type="entry name" value="Class I glutamine amidotransferase-like"/>
    <property type="match status" value="1"/>
</dbReference>